<dbReference type="eggNOG" id="ENOG5031JX8">
    <property type="taxonomic scope" value="Bacteria"/>
</dbReference>
<feature type="transmembrane region" description="Helical" evidence="1">
    <location>
        <begin position="101"/>
        <end position="119"/>
    </location>
</feature>
<keyword evidence="1" id="KW-0812">Transmembrane</keyword>
<evidence type="ECO:0000313" key="2">
    <source>
        <dbReference type="EMBL" id="AAP95539.1"/>
    </source>
</evidence>
<dbReference type="EMBL" id="AE017143">
    <property type="protein sequence ID" value="AAP95539.1"/>
    <property type="molecule type" value="Genomic_DNA"/>
</dbReference>
<evidence type="ECO:0000256" key="1">
    <source>
        <dbReference type="SAM" id="Phobius"/>
    </source>
</evidence>
<organism evidence="2 3">
    <name type="scientific">Haemophilus ducreyi (strain 35000HP / ATCC 700724)</name>
    <dbReference type="NCBI Taxonomy" id="233412"/>
    <lineage>
        <taxon>Bacteria</taxon>
        <taxon>Pseudomonadati</taxon>
        <taxon>Pseudomonadota</taxon>
        <taxon>Gammaproteobacteria</taxon>
        <taxon>Pasteurellales</taxon>
        <taxon>Pasteurellaceae</taxon>
        <taxon>Haemophilus</taxon>
    </lineage>
</organism>
<dbReference type="HOGENOM" id="CLU_1159788_0_0_6"/>
<dbReference type="STRING" id="233412.HD_0609"/>
<accession>Q7VNE0</accession>
<feature type="transmembrane region" description="Helical" evidence="1">
    <location>
        <begin position="128"/>
        <end position="150"/>
    </location>
</feature>
<proteinExistence type="predicted"/>
<gene>
    <name evidence="2" type="ordered locus">HD_0609</name>
</gene>
<evidence type="ECO:0000313" key="3">
    <source>
        <dbReference type="Proteomes" id="UP000001022"/>
    </source>
</evidence>
<sequence length="239" mass="27557">MSHDHSSETKYDIACYALLPMLLMLFIQMLLNYYFAPANSIFISPYLLAFFITNLIALFVLSQRQICPGQAGRLLFVLKFLSVFAFGNLAYSLAFTPTHNPMLLACVASLMLVIFYWFFSAHAKPNAMLIYSTFGIVAIGVIQYLMIYWFELPSLFHGIRANNFAQLLLGILLTGWYLMLSRSNLDIFFKCLIQLALIVLVLNYVWVIFVLYQQWQIMPTISLLPYLIYFLSQFNFCTA</sequence>
<name>Q7VNE0_HAEDU</name>
<keyword evidence="1" id="KW-1133">Transmembrane helix</keyword>
<dbReference type="Proteomes" id="UP000001022">
    <property type="component" value="Chromosome"/>
</dbReference>
<feature type="transmembrane region" description="Helical" evidence="1">
    <location>
        <begin position="187"/>
        <end position="211"/>
    </location>
</feature>
<keyword evidence="1" id="KW-0472">Membrane</keyword>
<protein>
    <recommendedName>
        <fullName evidence="4">DMT superfamily drug/metabolite transporter</fullName>
    </recommendedName>
</protein>
<keyword evidence="3" id="KW-1185">Reference proteome</keyword>
<feature type="transmembrane region" description="Helical" evidence="1">
    <location>
        <begin position="41"/>
        <end position="62"/>
    </location>
</feature>
<feature type="transmembrane region" description="Helical" evidence="1">
    <location>
        <begin position="12"/>
        <end position="35"/>
    </location>
</feature>
<evidence type="ECO:0008006" key="4">
    <source>
        <dbReference type="Google" id="ProtNLM"/>
    </source>
</evidence>
<feature type="transmembrane region" description="Helical" evidence="1">
    <location>
        <begin position="217"/>
        <end position="237"/>
    </location>
</feature>
<reference evidence="3" key="1">
    <citation type="submission" date="2003-06" db="EMBL/GenBank/DDBJ databases">
        <title>The complete genome sequence of Haemophilus ducreyi.</title>
        <authorList>
            <person name="Munson R.S. Jr."/>
            <person name="Ray W.C."/>
            <person name="Mahairas G."/>
            <person name="Sabo P."/>
            <person name="Mungur R."/>
            <person name="Johnson L."/>
            <person name="Nguyen D."/>
            <person name="Wang J."/>
            <person name="Forst C."/>
            <person name="Hood L."/>
        </authorList>
    </citation>
    <scope>NUCLEOTIDE SEQUENCE [LARGE SCALE GENOMIC DNA]</scope>
    <source>
        <strain evidence="3">35000HP / ATCC 700724</strain>
    </source>
</reference>
<dbReference type="AlphaFoldDB" id="Q7VNE0"/>
<feature type="transmembrane region" description="Helical" evidence="1">
    <location>
        <begin position="162"/>
        <end position="180"/>
    </location>
</feature>
<feature type="transmembrane region" description="Helical" evidence="1">
    <location>
        <begin position="74"/>
        <end position="95"/>
    </location>
</feature>
<dbReference type="KEGG" id="hdu:HD_0609"/>